<evidence type="ECO:0000313" key="2">
    <source>
        <dbReference type="Proteomes" id="UP000828941"/>
    </source>
</evidence>
<proteinExistence type="predicted"/>
<evidence type="ECO:0000313" key="1">
    <source>
        <dbReference type="EMBL" id="KAI4346948.1"/>
    </source>
</evidence>
<gene>
    <name evidence="1" type="ORF">L6164_007810</name>
</gene>
<comment type="caution">
    <text evidence="1">The sequence shown here is derived from an EMBL/GenBank/DDBJ whole genome shotgun (WGS) entry which is preliminary data.</text>
</comment>
<name>A0ACB9PEJ2_BAUVA</name>
<keyword evidence="2" id="KW-1185">Reference proteome</keyword>
<organism evidence="1 2">
    <name type="scientific">Bauhinia variegata</name>
    <name type="common">Purple orchid tree</name>
    <name type="synonym">Phanera variegata</name>
    <dbReference type="NCBI Taxonomy" id="167791"/>
    <lineage>
        <taxon>Eukaryota</taxon>
        <taxon>Viridiplantae</taxon>
        <taxon>Streptophyta</taxon>
        <taxon>Embryophyta</taxon>
        <taxon>Tracheophyta</taxon>
        <taxon>Spermatophyta</taxon>
        <taxon>Magnoliopsida</taxon>
        <taxon>eudicotyledons</taxon>
        <taxon>Gunneridae</taxon>
        <taxon>Pentapetalae</taxon>
        <taxon>rosids</taxon>
        <taxon>fabids</taxon>
        <taxon>Fabales</taxon>
        <taxon>Fabaceae</taxon>
        <taxon>Cercidoideae</taxon>
        <taxon>Cercideae</taxon>
        <taxon>Bauhiniinae</taxon>
        <taxon>Bauhinia</taxon>
    </lineage>
</organism>
<sequence length="589" mass="66927">MLDLLAKQSSLQEPYPNFHPTMAEALLEIILQNLNSLVLKNLASFWCVDKEIEKLSSTLTTIKAVLEDAEEKQIANQALKVWLQKLKDAACVLDNILDECSIKSSQLGYEAKSFTPSNQVNTCSLSFLNPKNMLFRYKVGELHIKAPENIESALDARDANLIGKKDLQCLQLSWDFKNVEKESLTSDAQQVFEALQPHSNLKSLTIERYLGVQLPNWMTNIANITSLVFLKLVNCENCLQLPPLGKLPSLRSLDISGMKHVQYIDNESYDGVAQRAFMSLETLRVSKLENFESFLKEERMDMFPHLSKLSVSAGPRFRLSCLPSVIHLDMYNCKEELLWSISNYHNLTSLALHYCEDLTSFPEGIMRKITCLKTLSIYGFIKLMVLPIDLIYLVALEKLEIGSCPELESFPEQVLEGLCSLRTLGIKWCQKFRSLSGLQHLTLLECLEIYDCPNLVALPNGMNHLNHLHAVTIQGRCPNCKISQGLEHIPCLQSLNLHNLHEVASLLDSLGNLITLESLYIFDCPNLITLPTSFQHLTYLHAVDILFCPMLQKRCKEKTCDVARAWSRFMTRSERSMLGGRKVQWKRKS</sequence>
<dbReference type="EMBL" id="CM039429">
    <property type="protein sequence ID" value="KAI4346948.1"/>
    <property type="molecule type" value="Genomic_DNA"/>
</dbReference>
<accession>A0ACB9PEJ2</accession>
<reference evidence="1 2" key="1">
    <citation type="journal article" date="2022" name="DNA Res.">
        <title>Chromosomal-level genome assembly of the orchid tree Bauhinia variegata (Leguminosae; Cercidoideae) supports the allotetraploid origin hypothesis of Bauhinia.</title>
        <authorList>
            <person name="Zhong Y."/>
            <person name="Chen Y."/>
            <person name="Zheng D."/>
            <person name="Pang J."/>
            <person name="Liu Y."/>
            <person name="Luo S."/>
            <person name="Meng S."/>
            <person name="Qian L."/>
            <person name="Wei D."/>
            <person name="Dai S."/>
            <person name="Zhou R."/>
        </authorList>
    </citation>
    <scope>NUCLEOTIDE SEQUENCE [LARGE SCALE GENOMIC DNA]</scope>
    <source>
        <strain evidence="1">BV-YZ2020</strain>
    </source>
</reference>
<dbReference type="Proteomes" id="UP000828941">
    <property type="component" value="Chromosome 4"/>
</dbReference>
<protein>
    <submittedName>
        <fullName evidence="1">Uncharacterized protein</fullName>
    </submittedName>
</protein>